<keyword evidence="1" id="KW-1133">Transmembrane helix</keyword>
<feature type="transmembrane region" description="Helical" evidence="1">
    <location>
        <begin position="97"/>
        <end position="116"/>
    </location>
</feature>
<evidence type="ECO:0000313" key="2">
    <source>
        <dbReference type="EMBL" id="EHJ07023.1"/>
    </source>
</evidence>
<dbReference type="PATRIC" id="fig|911238.3.peg.2017"/>
<gene>
    <name evidence="2" type="ORF">SS7213T_11410</name>
</gene>
<feature type="transmembrane region" description="Helical" evidence="1">
    <location>
        <begin position="154"/>
        <end position="171"/>
    </location>
</feature>
<dbReference type="RefSeq" id="WP_002464965.1">
    <property type="nucleotide sequence ID" value="NZ_AEUN01000509.1"/>
</dbReference>
<reference evidence="2 3" key="1">
    <citation type="journal article" date="2012" name="BMC Genomics">
        <title>Comparative genomic analysis of the genus Staphylococcus including Staphylococcus aureus and its newly described sister species Staphylococcus simiae.</title>
        <authorList>
            <person name="Suzuki H."/>
            <person name="Lefebure T."/>
            <person name="Pavinski Bitar P."/>
            <person name="Stanhope M.J."/>
        </authorList>
    </citation>
    <scope>NUCLEOTIDE SEQUENCE [LARGE SCALE GENOMIC DNA]</scope>
    <source>
        <strain evidence="2 3">CCM 7213</strain>
    </source>
</reference>
<name>G5JLB5_9STAP</name>
<sequence length="497" mass="58318">MNIKQLEKTTITLIAILIFYILLGFFLPLMHDDLLWYSDYGNSMLNSETATLNGRYLGNFFEMIAVKISWIRWLTYGLTSVGLIWLIIKTIDAQKNIIFYFITFIMMLIMPSQIFSQTFGWFAGFYNYVPPILSTLFIIHTILNIIVYNKKMSVHNLVIFYIVCLIGQLFIENITVFNCMFLFLSLIYYFVSYRMINTKLLFGFLMSTIGTMLMFSNPNYHKIFFEGATDYQQVSNDKGFFTKIFETTTSVLPNWIYYNEIVIVIITTLILLFLLIKSKRFSQLDTLKRKSLIVGLLLLPTYYFIIYNQFELAHETHVSLFNIASTLICIIYIVAMILTMSIVLIDRKELIVTYIIMVSMHLISITLIIVSPIGPRNFLIVYVMHLIIVLMLLKRVCDYITFNLKWTISVATVLALVYLSTFSFINHQNELRVQNLKQQIKAYPKKKVYTLPLLPFEHYMQKVTPNEEKYQKFFNEYHGIPDDIKVKYIPFGTNKND</sequence>
<dbReference type="Proteomes" id="UP000005413">
    <property type="component" value="Unassembled WGS sequence"/>
</dbReference>
<dbReference type="Pfam" id="PF19528">
    <property type="entry name" value="DUF6056"/>
    <property type="match status" value="1"/>
</dbReference>
<keyword evidence="1" id="KW-0472">Membrane</keyword>
<feature type="transmembrane region" description="Helical" evidence="1">
    <location>
        <begin position="128"/>
        <end position="147"/>
    </location>
</feature>
<accession>G5JLB5</accession>
<dbReference type="EMBL" id="AEUN01000509">
    <property type="protein sequence ID" value="EHJ07023.1"/>
    <property type="molecule type" value="Genomic_DNA"/>
</dbReference>
<keyword evidence="3" id="KW-1185">Reference proteome</keyword>
<evidence type="ECO:0000313" key="3">
    <source>
        <dbReference type="Proteomes" id="UP000005413"/>
    </source>
</evidence>
<feature type="transmembrane region" description="Helical" evidence="1">
    <location>
        <begin position="322"/>
        <end position="344"/>
    </location>
</feature>
<organism evidence="2 3">
    <name type="scientific">Staphylococcus simiae CCM 7213 = CCUG 51256</name>
    <dbReference type="NCBI Taxonomy" id="911238"/>
    <lineage>
        <taxon>Bacteria</taxon>
        <taxon>Bacillati</taxon>
        <taxon>Bacillota</taxon>
        <taxon>Bacilli</taxon>
        <taxon>Bacillales</taxon>
        <taxon>Staphylococcaceae</taxon>
        <taxon>Staphylococcus</taxon>
    </lineage>
</organism>
<feature type="transmembrane region" description="Helical" evidence="1">
    <location>
        <begin position="177"/>
        <end position="193"/>
    </location>
</feature>
<feature type="transmembrane region" description="Helical" evidence="1">
    <location>
        <begin position="351"/>
        <end position="373"/>
    </location>
</feature>
<feature type="transmembrane region" description="Helical" evidence="1">
    <location>
        <begin position="12"/>
        <end position="30"/>
    </location>
</feature>
<feature type="transmembrane region" description="Helical" evidence="1">
    <location>
        <begin position="255"/>
        <end position="276"/>
    </location>
</feature>
<feature type="transmembrane region" description="Helical" evidence="1">
    <location>
        <begin position="292"/>
        <end position="310"/>
    </location>
</feature>
<evidence type="ECO:0000256" key="1">
    <source>
        <dbReference type="SAM" id="Phobius"/>
    </source>
</evidence>
<dbReference type="OrthoDB" id="1821221at2"/>
<evidence type="ECO:0008006" key="4">
    <source>
        <dbReference type="Google" id="ProtNLM"/>
    </source>
</evidence>
<feature type="transmembrane region" description="Helical" evidence="1">
    <location>
        <begin position="70"/>
        <end position="88"/>
    </location>
</feature>
<feature type="transmembrane region" description="Helical" evidence="1">
    <location>
        <begin position="404"/>
        <end position="425"/>
    </location>
</feature>
<dbReference type="InterPro" id="IPR045691">
    <property type="entry name" value="DUF6056"/>
</dbReference>
<comment type="caution">
    <text evidence="2">The sequence shown here is derived from an EMBL/GenBank/DDBJ whole genome shotgun (WGS) entry which is preliminary data.</text>
</comment>
<feature type="transmembrane region" description="Helical" evidence="1">
    <location>
        <begin position="379"/>
        <end position="397"/>
    </location>
</feature>
<keyword evidence="1" id="KW-0812">Transmembrane</keyword>
<feature type="transmembrane region" description="Helical" evidence="1">
    <location>
        <begin position="200"/>
        <end position="216"/>
    </location>
</feature>
<dbReference type="AlphaFoldDB" id="G5JLB5"/>
<proteinExistence type="predicted"/>
<protein>
    <recommendedName>
        <fullName evidence="4">Glucosyltransferase</fullName>
    </recommendedName>
</protein>